<keyword evidence="6" id="KW-1185">Reference proteome</keyword>
<evidence type="ECO:0000256" key="2">
    <source>
        <dbReference type="PROSITE-ProRule" id="PRU10143"/>
    </source>
</evidence>
<feature type="chain" id="PRO_5046093417" evidence="3">
    <location>
        <begin position="44"/>
        <end position="161"/>
    </location>
</feature>
<organism evidence="5 6">
    <name type="scientific">Ectopseudomonas hydrolytica</name>
    <dbReference type="NCBI Taxonomy" id="2493633"/>
    <lineage>
        <taxon>Bacteria</taxon>
        <taxon>Pseudomonadati</taxon>
        <taxon>Pseudomonadota</taxon>
        <taxon>Gammaproteobacteria</taxon>
        <taxon>Pseudomonadales</taxon>
        <taxon>Pseudomonadaceae</taxon>
        <taxon>Ectopseudomonas</taxon>
    </lineage>
</organism>
<dbReference type="Gene3D" id="2.170.130.10">
    <property type="entry name" value="TonB-dependent receptor, plug domain"/>
    <property type="match status" value="1"/>
</dbReference>
<keyword evidence="1" id="KW-0998">Cell outer membrane</keyword>
<feature type="signal peptide" evidence="3">
    <location>
        <begin position="1"/>
        <end position="43"/>
    </location>
</feature>
<comment type="similarity">
    <text evidence="1">Belongs to the TonB-dependent receptor family.</text>
</comment>
<dbReference type="Proteomes" id="UP001054897">
    <property type="component" value="Chromosome"/>
</dbReference>
<feature type="short sequence motif" description="TonB box" evidence="2">
    <location>
        <begin position="58"/>
        <end position="64"/>
    </location>
</feature>
<evidence type="ECO:0000259" key="4">
    <source>
        <dbReference type="Pfam" id="PF07715"/>
    </source>
</evidence>
<keyword evidence="1" id="KW-0812">Transmembrane</keyword>
<evidence type="ECO:0000313" key="6">
    <source>
        <dbReference type="Proteomes" id="UP001054897"/>
    </source>
</evidence>
<dbReference type="GeneID" id="300081964"/>
<dbReference type="Pfam" id="PF07715">
    <property type="entry name" value="Plug"/>
    <property type="match status" value="1"/>
</dbReference>
<protein>
    <submittedName>
        <fullName evidence="5">TonB-dependent receptor plug domain-containing protein</fullName>
    </submittedName>
</protein>
<keyword evidence="3" id="KW-0732">Signal</keyword>
<gene>
    <name evidence="5" type="ORF">L1F06_013295</name>
</gene>
<dbReference type="InterPro" id="IPR039426">
    <property type="entry name" value="TonB-dep_rcpt-like"/>
</dbReference>
<evidence type="ECO:0000256" key="1">
    <source>
        <dbReference type="PROSITE-ProRule" id="PRU01360"/>
    </source>
</evidence>
<keyword evidence="1" id="KW-0813">Transport</keyword>
<dbReference type="PANTHER" id="PTHR30442">
    <property type="entry name" value="IRON III DICITRATE TRANSPORT PROTEIN FECA"/>
    <property type="match status" value="1"/>
</dbReference>
<evidence type="ECO:0000313" key="5">
    <source>
        <dbReference type="EMBL" id="USR37670.1"/>
    </source>
</evidence>
<comment type="subcellular location">
    <subcellularLocation>
        <location evidence="1">Cell outer membrane</location>
        <topology evidence="1">Multi-pass membrane protein</topology>
    </subcellularLocation>
</comment>
<dbReference type="InterPro" id="IPR010916">
    <property type="entry name" value="TonB_box_CS"/>
</dbReference>
<dbReference type="RefSeq" id="WP_083237861.1">
    <property type="nucleotide sequence ID" value="NZ_CP099397.1"/>
</dbReference>
<accession>A0ABY5A248</accession>
<keyword evidence="5" id="KW-0675">Receptor</keyword>
<dbReference type="PROSITE" id="PS00430">
    <property type="entry name" value="TONB_DEPENDENT_REC_1"/>
    <property type="match status" value="1"/>
</dbReference>
<sequence>MPTKIMTKGEHMRSTVTSDLAPAARLTPLAAALLIAMAPPAFAESDVPSQTKQLQLDTVSVIGNPEDPQSSTGSAYVLTERELEKFSSTNINDILRSVPGVYTREETGQGVFPRISIRASSAGRSDRISVLEDGIPAAMSPYANPRPITSPTSVVCTASRC</sequence>
<proteinExistence type="inferred from homology"/>
<keyword evidence="1" id="KW-1134">Transmembrane beta strand</keyword>
<dbReference type="InterPro" id="IPR037066">
    <property type="entry name" value="Plug_dom_sf"/>
</dbReference>
<keyword evidence="1" id="KW-0472">Membrane</keyword>
<name>A0ABY5A248_9GAMM</name>
<keyword evidence="2" id="KW-0798">TonB box</keyword>
<dbReference type="PANTHER" id="PTHR30442:SF0">
    <property type="entry name" value="FE(3+) DICITRATE TRANSPORT PROTEIN FECA"/>
    <property type="match status" value="1"/>
</dbReference>
<reference evidence="5" key="1">
    <citation type="submission" date="2022-06" db="EMBL/GenBank/DDBJ databases">
        <title>Complete genome of Pseudomonas hydrolytica DSWY01T.</title>
        <authorList>
            <person name="Jung J."/>
            <person name="Jeon C.O."/>
        </authorList>
    </citation>
    <scope>NUCLEOTIDE SEQUENCE</scope>
    <source>
        <strain evidence="5">DSWY01</strain>
    </source>
</reference>
<evidence type="ECO:0000256" key="3">
    <source>
        <dbReference type="SAM" id="SignalP"/>
    </source>
</evidence>
<dbReference type="EMBL" id="CP099397">
    <property type="protein sequence ID" value="USR37670.1"/>
    <property type="molecule type" value="Genomic_DNA"/>
</dbReference>
<feature type="domain" description="TonB-dependent receptor plug" evidence="4">
    <location>
        <begin position="68"/>
        <end position="141"/>
    </location>
</feature>
<dbReference type="PROSITE" id="PS52016">
    <property type="entry name" value="TONB_DEPENDENT_REC_3"/>
    <property type="match status" value="1"/>
</dbReference>
<dbReference type="SUPFAM" id="SSF56935">
    <property type="entry name" value="Porins"/>
    <property type="match status" value="1"/>
</dbReference>
<dbReference type="InterPro" id="IPR012910">
    <property type="entry name" value="Plug_dom"/>
</dbReference>